<organism evidence="15 16">
    <name type="scientific">Desulfotomaculum nigrificans (strain DSM 14880 / VKM B-2319 / CO-1-SRB)</name>
    <name type="common">Desulfotomaculum carboxydivorans</name>
    <dbReference type="NCBI Taxonomy" id="868595"/>
    <lineage>
        <taxon>Bacteria</taxon>
        <taxon>Bacillati</taxon>
        <taxon>Bacillota</taxon>
        <taxon>Clostridia</taxon>
        <taxon>Eubacteriales</taxon>
        <taxon>Desulfotomaculaceae</taxon>
        <taxon>Desulfotomaculum</taxon>
    </lineage>
</organism>
<dbReference type="GO" id="GO:0046872">
    <property type="term" value="F:metal ion binding"/>
    <property type="evidence" value="ECO:0007669"/>
    <property type="project" value="UniProtKB-KW"/>
</dbReference>
<keyword evidence="5 13" id="KW-0540">Nuclease</keyword>
<dbReference type="InterPro" id="IPR013343">
    <property type="entry name" value="CRISPR-assoc_prot_Cas4"/>
</dbReference>
<evidence type="ECO:0000256" key="3">
    <source>
        <dbReference type="ARBA" id="ARBA00012768"/>
    </source>
</evidence>
<evidence type="ECO:0000256" key="1">
    <source>
        <dbReference type="ARBA" id="ARBA00001966"/>
    </source>
</evidence>
<keyword evidence="6 13" id="KW-0479">Metal-binding</keyword>
<evidence type="ECO:0000313" key="16">
    <source>
        <dbReference type="Proteomes" id="UP000009226"/>
    </source>
</evidence>
<dbReference type="RefSeq" id="WP_013809814.1">
    <property type="nucleotide sequence ID" value="NC_015565.1"/>
</dbReference>
<dbReference type="AlphaFoldDB" id="F6B8W7"/>
<proteinExistence type="inferred from homology"/>
<evidence type="ECO:0000256" key="4">
    <source>
        <dbReference type="ARBA" id="ARBA00020049"/>
    </source>
</evidence>
<keyword evidence="12 13" id="KW-0464">Manganese</keyword>
<dbReference type="eggNOG" id="COG1468">
    <property type="taxonomic scope" value="Bacteria"/>
</dbReference>
<keyword evidence="9 13" id="KW-0408">Iron</keyword>
<dbReference type="Proteomes" id="UP000009226">
    <property type="component" value="Chromosome"/>
</dbReference>
<dbReference type="PANTHER" id="PTHR36531">
    <property type="entry name" value="CRISPR-ASSOCIATED EXONUCLEASE CAS4"/>
    <property type="match status" value="1"/>
</dbReference>
<gene>
    <name evidence="15" type="ordered locus">Desca_0733</name>
</gene>
<dbReference type="EC" id="3.1.12.1" evidence="3 13"/>
<keyword evidence="11 13" id="KW-0051">Antiviral defense</keyword>
<comment type="function">
    <text evidence="13">CRISPR (clustered regularly interspaced short palindromic repeat) is an adaptive immune system that provides protection against mobile genetic elements (viruses, transposable elements and conjugative plasmids). CRISPR clusters contain sequences complementary to antecedent mobile elements and target invading nucleic acids. CRISPR clusters are transcribed and processed into CRISPR RNA (crRNA).</text>
</comment>
<dbReference type="HOGENOM" id="CLU_102055_2_0_9"/>
<evidence type="ECO:0000259" key="14">
    <source>
        <dbReference type="Pfam" id="PF01930"/>
    </source>
</evidence>
<reference evidence="15" key="1">
    <citation type="submission" date="2011-05" db="EMBL/GenBank/DDBJ databases">
        <title>Complete sequence of Desulfotomaculum carboxydivorans CO-1-SRB.</title>
        <authorList>
            <consortium name="US DOE Joint Genome Institute"/>
            <person name="Lucas S."/>
            <person name="Han J."/>
            <person name="Lapidus A."/>
            <person name="Cheng J.-F."/>
            <person name="Goodwin L."/>
            <person name="Pitluck S."/>
            <person name="Peters L."/>
            <person name="Mikhailova N."/>
            <person name="Lu M."/>
            <person name="Han C."/>
            <person name="Tapia R."/>
            <person name="Land M."/>
            <person name="Hauser L."/>
            <person name="Kyrpides N."/>
            <person name="Ivanova N."/>
            <person name="Pagani I."/>
            <person name="Stams A."/>
            <person name="Plugge C."/>
            <person name="Muyzer G."/>
            <person name="Kuever J."/>
            <person name="Parshina S."/>
            <person name="Ivanova A."/>
            <person name="Nazina T."/>
            <person name="Woyke T."/>
        </authorList>
    </citation>
    <scope>NUCLEOTIDE SEQUENCE [LARGE SCALE GENOMIC DNA]</scope>
    <source>
        <strain evidence="15">CO-1-SRB</strain>
    </source>
</reference>
<accession>F6B8W7</accession>
<keyword evidence="7 13" id="KW-0378">Hydrolase</keyword>
<evidence type="ECO:0000256" key="6">
    <source>
        <dbReference type="ARBA" id="ARBA00022723"/>
    </source>
</evidence>
<evidence type="ECO:0000256" key="9">
    <source>
        <dbReference type="ARBA" id="ARBA00023004"/>
    </source>
</evidence>
<evidence type="ECO:0000313" key="15">
    <source>
        <dbReference type="EMBL" id="AEF93618.1"/>
    </source>
</evidence>
<dbReference type="NCBIfam" id="TIGR00372">
    <property type="entry name" value="cas4"/>
    <property type="match status" value="1"/>
</dbReference>
<comment type="cofactor">
    <cofactor evidence="13">
        <name>Mg(2+)</name>
        <dbReference type="ChEBI" id="CHEBI:18420"/>
    </cofactor>
    <cofactor evidence="13">
        <name>Mn(2+)</name>
        <dbReference type="ChEBI" id="CHEBI:29035"/>
    </cofactor>
    <text evidence="13">Mg(2+) or Mn(2+) required for ssDNA cleavage activity.</text>
</comment>
<dbReference type="Gene3D" id="3.90.320.10">
    <property type="match status" value="1"/>
</dbReference>
<dbReference type="InterPro" id="IPR022765">
    <property type="entry name" value="Dna2/Cas4_DUF83"/>
</dbReference>
<dbReference type="GO" id="GO:0051536">
    <property type="term" value="F:iron-sulfur cluster binding"/>
    <property type="evidence" value="ECO:0007669"/>
    <property type="project" value="UniProtKB-KW"/>
</dbReference>
<evidence type="ECO:0000256" key="5">
    <source>
        <dbReference type="ARBA" id="ARBA00022722"/>
    </source>
</evidence>
<keyword evidence="8 13" id="KW-0269">Exonuclease</keyword>
<dbReference type="PANTHER" id="PTHR36531:SF6">
    <property type="entry name" value="DNA REPLICATION ATP-DEPENDENT HELICASE_NUCLEASE DNA2"/>
    <property type="match status" value="1"/>
</dbReference>
<comment type="cofactor">
    <cofactor evidence="13">
        <name>iron-sulfur cluster</name>
        <dbReference type="ChEBI" id="CHEBI:30408"/>
    </cofactor>
</comment>
<evidence type="ECO:0000256" key="11">
    <source>
        <dbReference type="ARBA" id="ARBA00023118"/>
    </source>
</evidence>
<evidence type="ECO:0000256" key="13">
    <source>
        <dbReference type="RuleBase" id="RU365022"/>
    </source>
</evidence>
<dbReference type="STRING" id="868595.Desca_0733"/>
<dbReference type="GO" id="GO:0051607">
    <property type="term" value="P:defense response to virus"/>
    <property type="evidence" value="ECO:0007669"/>
    <property type="project" value="UniProtKB-KW"/>
</dbReference>
<evidence type="ECO:0000256" key="12">
    <source>
        <dbReference type="ARBA" id="ARBA00023211"/>
    </source>
</evidence>
<dbReference type="Pfam" id="PF01930">
    <property type="entry name" value="Cas_Cas4"/>
    <property type="match status" value="1"/>
</dbReference>
<dbReference type="EMBL" id="CP002736">
    <property type="protein sequence ID" value="AEF93618.1"/>
    <property type="molecule type" value="Genomic_DNA"/>
</dbReference>
<keyword evidence="16" id="KW-1185">Reference proteome</keyword>
<keyword evidence="10 13" id="KW-0411">Iron-sulfur</keyword>
<feature type="domain" description="DUF83" evidence="14">
    <location>
        <begin position="6"/>
        <end position="187"/>
    </location>
</feature>
<dbReference type="InterPro" id="IPR011604">
    <property type="entry name" value="PDDEXK-like_dom_sf"/>
</dbReference>
<sequence>MLKLRVTDIKQYVFCPRIIYFTYVCPVDKKATRKMEYGKEAHVELDQLEKRRKFKRYNLSAAERKFHTQLFSERLGLEGKLDMHLVADGEIFPVEFKYTLRGPSLNHKYQLVAYAMLLEDIYNKPVRYGFLQLYPKGEVIPVEITPNARMFVKEIMQKIRAMVRNQIFPPTTLPKSRCIDCEYRNFCNDVR</sequence>
<protein>
    <recommendedName>
        <fullName evidence="4 13">CRISPR-associated exonuclease Cas4</fullName>
        <ecNumber evidence="3 13">3.1.12.1</ecNumber>
    </recommendedName>
</protein>
<comment type="cofactor">
    <cofactor evidence="1">
        <name>[4Fe-4S] cluster</name>
        <dbReference type="ChEBI" id="CHEBI:49883"/>
    </cofactor>
</comment>
<evidence type="ECO:0000256" key="7">
    <source>
        <dbReference type="ARBA" id="ARBA00022801"/>
    </source>
</evidence>
<name>F6B8W7_DESCC</name>
<evidence type="ECO:0000256" key="8">
    <source>
        <dbReference type="ARBA" id="ARBA00022839"/>
    </source>
</evidence>
<evidence type="ECO:0000256" key="2">
    <source>
        <dbReference type="ARBA" id="ARBA00009189"/>
    </source>
</evidence>
<evidence type="ECO:0000256" key="10">
    <source>
        <dbReference type="ARBA" id="ARBA00023014"/>
    </source>
</evidence>
<comment type="similarity">
    <text evidence="2 13">Belongs to the CRISPR-associated exonuclease Cas4 family.</text>
</comment>
<dbReference type="GO" id="GO:0004527">
    <property type="term" value="F:exonuclease activity"/>
    <property type="evidence" value="ECO:0007669"/>
    <property type="project" value="UniProtKB-KW"/>
</dbReference>
<dbReference type="InterPro" id="IPR051827">
    <property type="entry name" value="Cas4_exonuclease"/>
</dbReference>
<dbReference type="KEGG" id="dca:Desca_0733"/>